<proteinExistence type="inferred from homology"/>
<accession>A0A976M3Y3</accession>
<dbReference type="PANTHER" id="PTHR13140">
    <property type="entry name" value="MYOSIN"/>
    <property type="match status" value="1"/>
</dbReference>
<dbReference type="SMART" id="SM00242">
    <property type="entry name" value="MYSc"/>
    <property type="match status" value="1"/>
</dbReference>
<evidence type="ECO:0000256" key="5">
    <source>
        <dbReference type="ARBA" id="ARBA00023203"/>
    </source>
</evidence>
<protein>
    <recommendedName>
        <fullName evidence="7">Myosin-A</fullName>
    </recommendedName>
</protein>
<dbReference type="GO" id="GO:0005524">
    <property type="term" value="F:ATP binding"/>
    <property type="evidence" value="ECO:0007669"/>
    <property type="project" value="UniProtKB-UniRule"/>
</dbReference>
<evidence type="ECO:0000256" key="3">
    <source>
        <dbReference type="ARBA" id="ARBA00023123"/>
    </source>
</evidence>
<dbReference type="Proteomes" id="UP000244803">
    <property type="component" value="Chromosome 1"/>
</dbReference>
<evidence type="ECO:0000313" key="10">
    <source>
        <dbReference type="EMBL" id="UKJ87932.2"/>
    </source>
</evidence>
<comment type="function">
    <text evidence="6">Myosins are actin-based motor molecules with ATPase activity. Unconventional myosins serve in intracellular movements. Their highly divergent tails are presumed to bind to membranous compartments, which would be moved relative to actin filaments.</text>
</comment>
<name>A0A976M3Y3_THEOR</name>
<dbReference type="GO" id="GO:0000146">
    <property type="term" value="F:microfilament motor activity"/>
    <property type="evidence" value="ECO:0007669"/>
    <property type="project" value="TreeGrafter"/>
</dbReference>
<dbReference type="SUPFAM" id="SSF52540">
    <property type="entry name" value="P-loop containing nucleoside triphosphate hydrolases"/>
    <property type="match status" value="1"/>
</dbReference>
<evidence type="ECO:0000256" key="1">
    <source>
        <dbReference type="ARBA" id="ARBA00022741"/>
    </source>
</evidence>
<dbReference type="AlphaFoldDB" id="A0A976M3Y3"/>
<dbReference type="GO" id="GO:0007015">
    <property type="term" value="P:actin filament organization"/>
    <property type="evidence" value="ECO:0007669"/>
    <property type="project" value="TreeGrafter"/>
</dbReference>
<sequence length="833" mass="93517">MDMSTKEKLQTANALKRASSNLAVFDSNGNVLNGTYVWTDLAPAVKENPDIMFAKCLVHHGSTKDVLVCSQVEPPYDKDKKFEVPASNAWNTNSQIDPMTYGDIGMLPQTSIPCVLDFLKHRFEKSQIYSTADPLVVSINPFKDLGNAGQNVIDKYRGAKNLMDMPPHVYYTSRRALENLHDYKYSQTVIVSGESGTGKTQSANMMMRYFASGGTQSNHIQQVVMAFNPVLESFGNAKTIRNNNSSRFGRFMQLDVAPEGGIRYGSIVTFLLEKSRLVTQDDDERSYHIFYQLLRGANEEMRNKFKLLGVKDYEYLNKKCTEIKGVNDAKEFEQIMESFEKMKLSQDQKDTVLSLLSGVLLLGNVVIEGEERDGLVDAAVVSNTNVLRDASELLSLDYDKLLYNLTTKSTNAAGSVIVSPRRKDDANVLKMSLSKAVYNKLFLWLVNTVNKTIEPPQPFRRFIGLLDIFGFEVFKNNSLEQLFINITNEMLQTNFINIVFKRESQLYREEGISAPELQYSSNADVIDLLCNKNKSILSALEDQCLAPGGSDQNVTSTCNSLLGSNPKYLKSKQDGYFMVVHTIGPIQYSANGFVNKNKDLLTGELVTLVNDSTNPLVKQLFEGEVISSGKLAKGMLIGSQFMSQLESLMALINSTDSHFIRCISPNDKMLPMTWNSVRVLLQLHALSVIEALQLRKLGFSYRRPFKDFVEQYYYISPRIGGDKTLSDLDKALALIKEGGLSQDSYAVGKTRMFLTRKAANQLTSVVRERLARWAPLADVLEALMVRWNNQKELKKSVKAVVRLQAHLRRLIVDTGVTPKPNQKELDVAKLVKI</sequence>
<keyword evidence="1 8" id="KW-0547">Nucleotide-binding</keyword>
<dbReference type="EMBL" id="CP056065">
    <property type="protein sequence ID" value="UKJ87932.2"/>
    <property type="molecule type" value="Genomic_DNA"/>
</dbReference>
<feature type="region of interest" description="Actin-binding" evidence="8">
    <location>
        <begin position="645"/>
        <end position="667"/>
    </location>
</feature>
<gene>
    <name evidence="10" type="ORF">MACJ_000374</name>
</gene>
<feature type="binding site" evidence="8">
    <location>
        <begin position="193"/>
        <end position="200"/>
    </location>
    <ligand>
        <name>ATP</name>
        <dbReference type="ChEBI" id="CHEBI:30616"/>
    </ligand>
</feature>
<dbReference type="GO" id="GO:0005737">
    <property type="term" value="C:cytoplasm"/>
    <property type="evidence" value="ECO:0007669"/>
    <property type="project" value="TreeGrafter"/>
</dbReference>
<evidence type="ECO:0000256" key="2">
    <source>
        <dbReference type="ARBA" id="ARBA00022840"/>
    </source>
</evidence>
<dbReference type="PANTHER" id="PTHR13140:SF270">
    <property type="entry name" value="MYOSIN-12"/>
    <property type="match status" value="1"/>
</dbReference>
<dbReference type="Gene3D" id="1.20.120.720">
    <property type="entry name" value="Myosin VI head, motor domain, U50 subdomain"/>
    <property type="match status" value="1"/>
</dbReference>
<dbReference type="Pfam" id="PF00063">
    <property type="entry name" value="Myosin_head"/>
    <property type="match status" value="1"/>
</dbReference>
<evidence type="ECO:0000256" key="8">
    <source>
        <dbReference type="PROSITE-ProRule" id="PRU00782"/>
    </source>
</evidence>
<reference evidence="10" key="1">
    <citation type="submission" date="2022-07" db="EMBL/GenBank/DDBJ databases">
        <title>Evaluation of T. orientalis genome assembly methods using nanopore sequencing and analysis of variation between genomes.</title>
        <authorList>
            <person name="Yam J."/>
            <person name="Micallef M.L."/>
            <person name="Liu M."/>
            <person name="Djordjevic S.P."/>
            <person name="Bogema D.R."/>
            <person name="Jenkins C."/>
        </authorList>
    </citation>
    <scope>NUCLEOTIDE SEQUENCE</scope>
    <source>
        <strain evidence="10">Fish Creek</strain>
    </source>
</reference>
<keyword evidence="3 8" id="KW-0518">Myosin</keyword>
<dbReference type="PROSITE" id="PS51456">
    <property type="entry name" value="MYOSIN_MOTOR"/>
    <property type="match status" value="1"/>
</dbReference>
<dbReference type="InterPro" id="IPR027417">
    <property type="entry name" value="P-loop_NTPase"/>
</dbReference>
<dbReference type="PRINTS" id="PR00193">
    <property type="entry name" value="MYOSINHEAVY"/>
</dbReference>
<dbReference type="InterPro" id="IPR036961">
    <property type="entry name" value="Kinesin_motor_dom_sf"/>
</dbReference>
<organism evidence="10 11">
    <name type="scientific">Theileria orientalis</name>
    <dbReference type="NCBI Taxonomy" id="68886"/>
    <lineage>
        <taxon>Eukaryota</taxon>
        <taxon>Sar</taxon>
        <taxon>Alveolata</taxon>
        <taxon>Apicomplexa</taxon>
        <taxon>Aconoidasida</taxon>
        <taxon>Piroplasmida</taxon>
        <taxon>Theileriidae</taxon>
        <taxon>Theileria</taxon>
    </lineage>
</organism>
<dbReference type="InterPro" id="IPR001609">
    <property type="entry name" value="Myosin_head_motor_dom-like"/>
</dbReference>
<keyword evidence="2 8" id="KW-0067">ATP-binding</keyword>
<evidence type="ECO:0000313" key="11">
    <source>
        <dbReference type="Proteomes" id="UP000244803"/>
    </source>
</evidence>
<evidence type="ECO:0000256" key="7">
    <source>
        <dbReference type="ARBA" id="ARBA00068456"/>
    </source>
</evidence>
<dbReference type="Gene3D" id="1.20.58.530">
    <property type="match status" value="1"/>
</dbReference>
<keyword evidence="5 8" id="KW-0009">Actin-binding</keyword>
<feature type="domain" description="Myosin motor" evidence="9">
    <location>
        <begin position="99"/>
        <end position="768"/>
    </location>
</feature>
<dbReference type="Gene3D" id="1.20.5.4820">
    <property type="match status" value="1"/>
</dbReference>
<evidence type="ECO:0000256" key="4">
    <source>
        <dbReference type="ARBA" id="ARBA00023175"/>
    </source>
</evidence>
<dbReference type="OrthoDB" id="312459at2759"/>
<dbReference type="Gene3D" id="1.10.10.820">
    <property type="match status" value="1"/>
</dbReference>
<dbReference type="Gene3D" id="3.40.850.10">
    <property type="entry name" value="Kinesin motor domain"/>
    <property type="match status" value="1"/>
</dbReference>
<evidence type="ECO:0000259" key="9">
    <source>
        <dbReference type="PROSITE" id="PS51456"/>
    </source>
</evidence>
<comment type="similarity">
    <text evidence="8">Belongs to the TRAFAC class myosin-kinesin ATPase superfamily. Myosin family.</text>
</comment>
<evidence type="ECO:0000256" key="6">
    <source>
        <dbReference type="ARBA" id="ARBA00056291"/>
    </source>
</evidence>
<dbReference type="GO" id="GO:0016459">
    <property type="term" value="C:myosin complex"/>
    <property type="evidence" value="ECO:0007669"/>
    <property type="project" value="UniProtKB-KW"/>
</dbReference>
<dbReference type="FunFam" id="1.10.10.820:FF:000001">
    <property type="entry name" value="Myosin heavy chain"/>
    <property type="match status" value="1"/>
</dbReference>
<dbReference type="GO" id="GO:0051015">
    <property type="term" value="F:actin filament binding"/>
    <property type="evidence" value="ECO:0007669"/>
    <property type="project" value="TreeGrafter"/>
</dbReference>
<dbReference type="GO" id="GO:0016020">
    <property type="term" value="C:membrane"/>
    <property type="evidence" value="ECO:0007669"/>
    <property type="project" value="TreeGrafter"/>
</dbReference>
<keyword evidence="4 8" id="KW-0505">Motor protein</keyword>